<reference evidence="2" key="2">
    <citation type="submission" date="2021-04" db="EMBL/GenBank/DDBJ databases">
        <authorList>
            <person name="Gilroy R."/>
        </authorList>
    </citation>
    <scope>NUCLEOTIDE SEQUENCE</scope>
    <source>
        <strain evidence="2">CHK188-16595</strain>
    </source>
</reference>
<keyword evidence="1" id="KW-0812">Transmembrane</keyword>
<dbReference type="Gene3D" id="1.20.1250.20">
    <property type="entry name" value="MFS general substrate transporter like domains"/>
    <property type="match status" value="1"/>
</dbReference>
<protein>
    <submittedName>
        <fullName evidence="2">MFS transporter</fullName>
    </submittedName>
</protein>
<dbReference type="GO" id="GO:0015293">
    <property type="term" value="F:symporter activity"/>
    <property type="evidence" value="ECO:0007669"/>
    <property type="project" value="InterPro"/>
</dbReference>
<dbReference type="Pfam" id="PF13347">
    <property type="entry name" value="MFS_2"/>
    <property type="match status" value="1"/>
</dbReference>
<feature type="transmembrane region" description="Helical" evidence="1">
    <location>
        <begin position="244"/>
        <end position="267"/>
    </location>
</feature>
<organism evidence="2 3">
    <name type="scientific">Candidatus Eubacterium faecale</name>
    <dbReference type="NCBI Taxonomy" id="2838568"/>
    <lineage>
        <taxon>Bacteria</taxon>
        <taxon>Bacillati</taxon>
        <taxon>Bacillota</taxon>
        <taxon>Clostridia</taxon>
        <taxon>Eubacteriales</taxon>
        <taxon>Eubacteriaceae</taxon>
        <taxon>Eubacterium</taxon>
    </lineage>
</organism>
<dbReference type="PANTHER" id="PTHR11328:SF24">
    <property type="entry name" value="MAJOR FACILITATOR SUPERFAMILY (MFS) PROFILE DOMAIN-CONTAINING PROTEIN"/>
    <property type="match status" value="1"/>
</dbReference>
<feature type="transmembrane region" description="Helical" evidence="1">
    <location>
        <begin position="12"/>
        <end position="33"/>
    </location>
</feature>
<dbReference type="GO" id="GO:0005886">
    <property type="term" value="C:plasma membrane"/>
    <property type="evidence" value="ECO:0007669"/>
    <property type="project" value="TreeGrafter"/>
</dbReference>
<feature type="transmembrane region" description="Helical" evidence="1">
    <location>
        <begin position="279"/>
        <end position="297"/>
    </location>
</feature>
<dbReference type="PANTHER" id="PTHR11328">
    <property type="entry name" value="MAJOR FACILITATOR SUPERFAMILY DOMAIN-CONTAINING PROTEIN"/>
    <property type="match status" value="1"/>
</dbReference>
<accession>A0A9D2S8W6</accession>
<evidence type="ECO:0000313" key="3">
    <source>
        <dbReference type="Proteomes" id="UP000823877"/>
    </source>
</evidence>
<feature type="transmembrane region" description="Helical" evidence="1">
    <location>
        <begin position="183"/>
        <end position="205"/>
    </location>
</feature>
<keyword evidence="1" id="KW-1133">Transmembrane helix</keyword>
<name>A0A9D2S8W6_9FIRM</name>
<dbReference type="Proteomes" id="UP000823877">
    <property type="component" value="Unassembled WGS sequence"/>
</dbReference>
<dbReference type="EMBL" id="DWXN01000002">
    <property type="protein sequence ID" value="HJB74281.1"/>
    <property type="molecule type" value="Genomic_DNA"/>
</dbReference>
<feature type="transmembrane region" description="Helical" evidence="1">
    <location>
        <begin position="341"/>
        <end position="366"/>
    </location>
</feature>
<gene>
    <name evidence="2" type="ORF">IAA37_01220</name>
</gene>
<dbReference type="InterPro" id="IPR039672">
    <property type="entry name" value="MFS_2"/>
</dbReference>
<feature type="transmembrane region" description="Helical" evidence="1">
    <location>
        <begin position="309"/>
        <end position="329"/>
    </location>
</feature>
<evidence type="ECO:0000256" key="1">
    <source>
        <dbReference type="SAM" id="Phobius"/>
    </source>
</evidence>
<feature type="transmembrane region" description="Helical" evidence="1">
    <location>
        <begin position="154"/>
        <end position="177"/>
    </location>
</feature>
<feature type="transmembrane region" description="Helical" evidence="1">
    <location>
        <begin position="110"/>
        <end position="133"/>
    </location>
</feature>
<proteinExistence type="predicted"/>
<dbReference type="SUPFAM" id="SSF103473">
    <property type="entry name" value="MFS general substrate transporter"/>
    <property type="match status" value="1"/>
</dbReference>
<comment type="caution">
    <text evidence="2">The sequence shown here is derived from an EMBL/GenBank/DDBJ whole genome shotgun (WGS) entry which is preliminary data.</text>
</comment>
<feature type="transmembrane region" description="Helical" evidence="1">
    <location>
        <begin position="387"/>
        <end position="409"/>
    </location>
</feature>
<feature type="transmembrane region" description="Helical" evidence="1">
    <location>
        <begin position="83"/>
        <end position="104"/>
    </location>
</feature>
<reference evidence="2" key="1">
    <citation type="journal article" date="2021" name="PeerJ">
        <title>Extensive microbial diversity within the chicken gut microbiome revealed by metagenomics and culture.</title>
        <authorList>
            <person name="Gilroy R."/>
            <person name="Ravi A."/>
            <person name="Getino M."/>
            <person name="Pursley I."/>
            <person name="Horton D.L."/>
            <person name="Alikhan N.F."/>
            <person name="Baker D."/>
            <person name="Gharbi K."/>
            <person name="Hall N."/>
            <person name="Watson M."/>
            <person name="Adriaenssens E.M."/>
            <person name="Foster-Nyarko E."/>
            <person name="Jarju S."/>
            <person name="Secka A."/>
            <person name="Antonio M."/>
            <person name="Oren A."/>
            <person name="Chaudhuri R.R."/>
            <person name="La Ragione R."/>
            <person name="Hildebrand F."/>
            <person name="Pallen M.J."/>
        </authorList>
    </citation>
    <scope>NUCLEOTIDE SEQUENCE</scope>
    <source>
        <strain evidence="2">CHK188-16595</strain>
    </source>
</reference>
<keyword evidence="1" id="KW-0472">Membrane</keyword>
<feature type="transmembrane region" description="Helical" evidence="1">
    <location>
        <begin position="45"/>
        <end position="62"/>
    </location>
</feature>
<dbReference type="GO" id="GO:0008643">
    <property type="term" value="P:carbohydrate transport"/>
    <property type="evidence" value="ECO:0007669"/>
    <property type="project" value="InterPro"/>
</dbReference>
<evidence type="ECO:0000313" key="2">
    <source>
        <dbReference type="EMBL" id="HJB74281.1"/>
    </source>
</evidence>
<dbReference type="InterPro" id="IPR036259">
    <property type="entry name" value="MFS_trans_sf"/>
</dbReference>
<sequence>MAGKSTLTKKKKTGYAFGIFTESLIYNMFYTYYLTFLIEIAGIKPAFSSIIIFISIAWDAVTDPMIGNYTDRPGVDKRKVMKTALVPLGLVFVIAWTSIGSGLSSQLAKILLYTFITMCLWVFYTMYTIPYYAVVAEITEDYDERTEIRSFSSLLNAVAVGLGNILPALVPTVAILLTPRFESNAYAVVAAIISIMAIAFGFVCCNSLKGVYEPKKAAPGESVGSIKDTFKAFGNILRMKPAKYFLVFVFFFLATSSMIQSNLSYMVIDCIGMDYDTGIVAVIISLVISMAVVVPLVEKVAHKKDRRFAAIVFLSVACIGEILIKIIGLDAEIGGFKIMCVVAPVVLGIGTGTFWTLFYSMGYDLVELDEFKTGTRKESTITALPQLVQKFGSAFGILMAGLLLGAYGYDSSGDIAGSESLIQRVTDPDIINGMENISTVIPAAMLFVSIIFVILYPMTRQRFEALMVQLKKKRNGEPYTTEGFEKLL</sequence>
<dbReference type="AlphaFoldDB" id="A0A9D2S8W6"/>
<feature type="transmembrane region" description="Helical" evidence="1">
    <location>
        <begin position="437"/>
        <end position="457"/>
    </location>
</feature>